<reference evidence="1 2" key="1">
    <citation type="journal article" date="2015" name="Nature">
        <title>rRNA introns, odd ribosomes, and small enigmatic genomes across a large radiation of phyla.</title>
        <authorList>
            <person name="Brown C.T."/>
            <person name="Hug L.A."/>
            <person name="Thomas B.C."/>
            <person name="Sharon I."/>
            <person name="Castelle C.J."/>
            <person name="Singh A."/>
            <person name="Wilkins M.J."/>
            <person name="Williams K.H."/>
            <person name="Banfield J.F."/>
        </authorList>
    </citation>
    <scope>NUCLEOTIDE SEQUENCE [LARGE SCALE GENOMIC DNA]</scope>
</reference>
<evidence type="ECO:0000313" key="1">
    <source>
        <dbReference type="EMBL" id="KKU80905.1"/>
    </source>
</evidence>
<proteinExistence type="predicted"/>
<dbReference type="Proteomes" id="UP000034212">
    <property type="component" value="Unassembled WGS sequence"/>
</dbReference>
<evidence type="ECO:0000313" key="2">
    <source>
        <dbReference type="Proteomes" id="UP000034212"/>
    </source>
</evidence>
<name>A0A0G1WFA6_9BACT</name>
<accession>A0A0G1WFA6</accession>
<feature type="non-terminal residue" evidence="1">
    <location>
        <position position="1"/>
    </location>
</feature>
<dbReference type="EMBL" id="LCOQ01000006">
    <property type="protein sequence ID" value="KKU80905.1"/>
    <property type="molecule type" value="Genomic_DNA"/>
</dbReference>
<organism evidence="1 2">
    <name type="scientific">Candidatus Gottesmanbacteria bacterium GW2011_GWA1_47_8</name>
    <dbReference type="NCBI Taxonomy" id="1618438"/>
    <lineage>
        <taxon>Bacteria</taxon>
        <taxon>Candidatus Gottesmaniibacteriota</taxon>
    </lineage>
</organism>
<gene>
    <name evidence="1" type="ORF">UY08_C0006G0001</name>
</gene>
<comment type="caution">
    <text evidence="1">The sequence shown here is derived from an EMBL/GenBank/DDBJ whole genome shotgun (WGS) entry which is preliminary data.</text>
</comment>
<dbReference type="AlphaFoldDB" id="A0A0G1WFA6"/>
<sequence length="125" mass="13378">LTLSRERGKVQTEREVVMPTQVKEVDRSIIGLIPGTDQQVSGDIWKLFTVIPNGGQGNWQARVDCKQPYETCPAKGGSTGIICDAVNTDGDAWEKSRILVPVSGTVCCGKAPSVQASLEMATQSS</sequence>
<protein>
    <submittedName>
        <fullName evidence="1">Uncharacterized protein</fullName>
    </submittedName>
</protein>